<evidence type="ECO:0000256" key="1">
    <source>
        <dbReference type="ARBA" id="ARBA00022679"/>
    </source>
</evidence>
<dbReference type="SUPFAM" id="SSF53756">
    <property type="entry name" value="UDP-Glycosyltransferase/glycogen phosphorylase"/>
    <property type="match status" value="1"/>
</dbReference>
<evidence type="ECO:0000313" key="3">
    <source>
        <dbReference type="EMBL" id="MDQ5769735.1"/>
    </source>
</evidence>
<protein>
    <submittedName>
        <fullName evidence="4">Glycosyltransferase family 1 protein</fullName>
    </submittedName>
</protein>
<dbReference type="Proteomes" id="UP001229862">
    <property type="component" value="Chromosome"/>
</dbReference>
<dbReference type="EMBL" id="CP133217">
    <property type="protein sequence ID" value="WML88528.1"/>
    <property type="molecule type" value="Genomic_DNA"/>
</dbReference>
<dbReference type="Proteomes" id="UP001223336">
    <property type="component" value="Unassembled WGS sequence"/>
</dbReference>
<dbReference type="GO" id="GO:0009103">
    <property type="term" value="P:lipopolysaccharide biosynthetic process"/>
    <property type="evidence" value="ECO:0007669"/>
    <property type="project" value="TreeGrafter"/>
</dbReference>
<dbReference type="EMBL" id="JAVFKN010000020">
    <property type="protein sequence ID" value="MDQ5769735.1"/>
    <property type="molecule type" value="Genomic_DNA"/>
</dbReference>
<accession>A0AA51MR40</accession>
<keyword evidence="1" id="KW-0808">Transferase</keyword>
<feature type="domain" description="Glycosyl transferase family 1" evidence="2">
    <location>
        <begin position="217"/>
        <end position="353"/>
    </location>
</feature>
<evidence type="ECO:0000259" key="2">
    <source>
        <dbReference type="Pfam" id="PF00534"/>
    </source>
</evidence>
<dbReference type="RefSeq" id="WP_308135563.1">
    <property type="nucleotide sequence ID" value="NZ_CP133197.1"/>
</dbReference>
<organism evidence="4">
    <name type="scientific">Thiothrix subterranea</name>
    <dbReference type="NCBI Taxonomy" id="2735563"/>
    <lineage>
        <taxon>Bacteria</taxon>
        <taxon>Pseudomonadati</taxon>
        <taxon>Pseudomonadota</taxon>
        <taxon>Gammaproteobacteria</taxon>
        <taxon>Thiotrichales</taxon>
        <taxon>Thiotrichaceae</taxon>
        <taxon>Thiothrix</taxon>
    </lineage>
</organism>
<dbReference type="AlphaFoldDB" id="A0AA51MR40"/>
<dbReference type="Gene3D" id="3.40.50.2000">
    <property type="entry name" value="Glycogen Phosphorylase B"/>
    <property type="match status" value="1"/>
</dbReference>
<dbReference type="GO" id="GO:0016757">
    <property type="term" value="F:glycosyltransferase activity"/>
    <property type="evidence" value="ECO:0007669"/>
    <property type="project" value="InterPro"/>
</dbReference>
<keyword evidence="5" id="KW-1185">Reference proteome</keyword>
<evidence type="ECO:0000313" key="5">
    <source>
        <dbReference type="Proteomes" id="UP001223336"/>
    </source>
</evidence>
<evidence type="ECO:0000313" key="4">
    <source>
        <dbReference type="EMBL" id="WML88528.1"/>
    </source>
</evidence>
<dbReference type="InterPro" id="IPR001296">
    <property type="entry name" value="Glyco_trans_1"/>
</dbReference>
<reference evidence="4 5" key="1">
    <citation type="submission" date="2023-08" db="EMBL/GenBank/DDBJ databases">
        <title>New molecular markers tilS and rpoB for phylogenetic and monitoring studies of the genus Thiothrix biodiversity.</title>
        <authorList>
            <person name="Ravin N.V."/>
            <person name="Smolyakov D."/>
            <person name="Markov N.D."/>
            <person name="Beletsky A.V."/>
            <person name="Mardanov A.V."/>
            <person name="Rudenko T.S."/>
            <person name="Grabovich M.Y."/>
        </authorList>
    </citation>
    <scope>NUCLEOTIDE SEQUENCE</scope>
    <source>
        <strain evidence="4">DNT52</strain>
        <strain evidence="3 5">H33</strain>
    </source>
</reference>
<dbReference type="PANTHER" id="PTHR46401">
    <property type="entry name" value="GLYCOSYLTRANSFERASE WBBK-RELATED"/>
    <property type="match status" value="1"/>
</dbReference>
<dbReference type="Pfam" id="PF00534">
    <property type="entry name" value="Glycos_transf_1"/>
    <property type="match status" value="1"/>
</dbReference>
<name>A0AA51MR40_9GAMM</name>
<dbReference type="CDD" id="cd03809">
    <property type="entry name" value="GT4_MtfB-like"/>
    <property type="match status" value="1"/>
</dbReference>
<proteinExistence type="predicted"/>
<sequence length="392" mass="44460">MSIKLLVDICPLLRRRTGVGNYIFYLLRELICDKRVDDVVGICGAKILNRQQLLAFLFPEKSSVQEALTLPKSGGVKKVLKHVPYIRELNGYWQSVLLYHRQRRYQDYIFWGGNYAIPQFWHYKSILTIHDLSHIHYPDCHPVDRVRFLNKYLPATVQRATVITVVSSATALDVNKSLGKSLVLPPIFVVSPAVGEHFYNLSVTQEALICAKYSLPKRFILSVGTFEPRKNFMRLLDAYAGLPEASRRAYPLVLVGEQGWLADDILRRIESVKNVRWLGYVPEEDVPYLYKLAHVFVYVSLFEGFGMPILEALSVGTPVITSNRGAMQEAAGGLARLVTPENTEEIRLALAEYITFTNILDDSGMASVAPQHRVTWAARKEDMINILQCMSI</sequence>
<dbReference type="PANTHER" id="PTHR46401:SF2">
    <property type="entry name" value="GLYCOSYLTRANSFERASE WBBK-RELATED"/>
    <property type="match status" value="1"/>
</dbReference>
<gene>
    <name evidence="3" type="ORF">RCC75_14425</name>
    <name evidence="4" type="ORF">RCG00_09155</name>
</gene>